<evidence type="ECO:0000256" key="4">
    <source>
        <dbReference type="SAM" id="MobiDB-lite"/>
    </source>
</evidence>
<protein>
    <submittedName>
        <fullName evidence="6">Rcc1 repeat-containing protein</fullName>
    </submittedName>
</protein>
<dbReference type="Pfam" id="PF00415">
    <property type="entry name" value="RCC1"/>
    <property type="match status" value="1"/>
</dbReference>
<feature type="repeat" description="RCC1" evidence="2">
    <location>
        <begin position="573"/>
        <end position="624"/>
    </location>
</feature>
<dbReference type="Pfam" id="PF13540">
    <property type="entry name" value="RCC1_2"/>
    <property type="match status" value="1"/>
</dbReference>
<feature type="domain" description="Ras-GAP" evidence="5">
    <location>
        <begin position="1012"/>
        <end position="1227"/>
    </location>
</feature>
<feature type="repeat" description="RCC1" evidence="2">
    <location>
        <begin position="737"/>
        <end position="788"/>
    </location>
</feature>
<feature type="repeat" description="RCC1" evidence="2">
    <location>
        <begin position="522"/>
        <end position="572"/>
    </location>
</feature>
<gene>
    <name evidence="6" type="ORF">Ctob_005889</name>
</gene>
<keyword evidence="3" id="KW-0175">Coiled coil</keyword>
<dbReference type="Proteomes" id="UP000037460">
    <property type="component" value="Unassembled WGS sequence"/>
</dbReference>
<dbReference type="InterPro" id="IPR051210">
    <property type="entry name" value="Ub_ligase/GEF_domain"/>
</dbReference>
<keyword evidence="7" id="KW-1185">Reference proteome</keyword>
<dbReference type="PROSITE" id="PS00626">
    <property type="entry name" value="RCC1_2"/>
    <property type="match status" value="6"/>
</dbReference>
<evidence type="ECO:0000259" key="5">
    <source>
        <dbReference type="PROSITE" id="PS50018"/>
    </source>
</evidence>
<dbReference type="InterPro" id="IPR000408">
    <property type="entry name" value="Reg_chr_condens"/>
</dbReference>
<dbReference type="PANTHER" id="PTHR22870:SF408">
    <property type="entry name" value="OS09G0560450 PROTEIN"/>
    <property type="match status" value="1"/>
</dbReference>
<organism evidence="6 7">
    <name type="scientific">Chrysochromulina tobinii</name>
    <dbReference type="NCBI Taxonomy" id="1460289"/>
    <lineage>
        <taxon>Eukaryota</taxon>
        <taxon>Haptista</taxon>
        <taxon>Haptophyta</taxon>
        <taxon>Prymnesiophyceae</taxon>
        <taxon>Prymnesiales</taxon>
        <taxon>Chrysochromulinaceae</taxon>
        <taxon>Chrysochromulina</taxon>
    </lineage>
</organism>
<dbReference type="PROSITE" id="PS50012">
    <property type="entry name" value="RCC1_3"/>
    <property type="match status" value="13"/>
</dbReference>
<dbReference type="EMBL" id="JWZX01000899">
    <property type="protein sequence ID" value="KOO35362.1"/>
    <property type="molecule type" value="Genomic_DNA"/>
</dbReference>
<feature type="compositionally biased region" description="Polar residues" evidence="4">
    <location>
        <begin position="836"/>
        <end position="845"/>
    </location>
</feature>
<feature type="coiled-coil region" evidence="3">
    <location>
        <begin position="880"/>
        <end position="910"/>
    </location>
</feature>
<dbReference type="InterPro" id="IPR009091">
    <property type="entry name" value="RCC1/BLIP-II"/>
</dbReference>
<feature type="repeat" description="RCC1" evidence="2">
    <location>
        <begin position="33"/>
        <end position="103"/>
    </location>
</feature>
<dbReference type="Gene3D" id="1.10.506.10">
    <property type="entry name" value="GTPase Activation - p120gap, domain 1"/>
    <property type="match status" value="1"/>
</dbReference>
<dbReference type="PROSITE" id="PS50018">
    <property type="entry name" value="RAS_GTPASE_ACTIV_2"/>
    <property type="match status" value="1"/>
</dbReference>
<feature type="repeat" description="RCC1" evidence="2">
    <location>
        <begin position="469"/>
        <end position="521"/>
    </location>
</feature>
<dbReference type="OrthoDB" id="8068875at2759"/>
<dbReference type="InterPro" id="IPR001936">
    <property type="entry name" value="RasGAP_dom"/>
</dbReference>
<name>A0A0M0K9T2_9EUKA</name>
<dbReference type="Gene3D" id="2.130.10.30">
    <property type="entry name" value="Regulator of chromosome condensation 1/beta-lactamase-inhibitor protein II"/>
    <property type="match status" value="5"/>
</dbReference>
<dbReference type="PRINTS" id="PR00633">
    <property type="entry name" value="RCCNDNSATION"/>
</dbReference>
<keyword evidence="1" id="KW-0677">Repeat</keyword>
<proteinExistence type="predicted"/>
<dbReference type="Pfam" id="PF00616">
    <property type="entry name" value="RasGAP"/>
    <property type="match status" value="1"/>
</dbReference>
<evidence type="ECO:0000256" key="1">
    <source>
        <dbReference type="ARBA" id="ARBA00022737"/>
    </source>
</evidence>
<comment type="caution">
    <text evidence="6">The sequence shown here is derived from an EMBL/GenBank/DDBJ whole genome shotgun (WGS) entry which is preliminary data.</text>
</comment>
<evidence type="ECO:0000256" key="3">
    <source>
        <dbReference type="SAM" id="Coils"/>
    </source>
</evidence>
<feature type="region of interest" description="Disordered" evidence="4">
    <location>
        <begin position="824"/>
        <end position="845"/>
    </location>
</feature>
<evidence type="ECO:0000313" key="7">
    <source>
        <dbReference type="Proteomes" id="UP000037460"/>
    </source>
</evidence>
<reference evidence="7" key="1">
    <citation type="journal article" date="2015" name="PLoS Genet.">
        <title>Genome Sequence and Transcriptome Analyses of Chrysochromulina tobin: Metabolic Tools for Enhanced Algal Fitness in the Prominent Order Prymnesiales (Haptophyceae).</title>
        <authorList>
            <person name="Hovde B.T."/>
            <person name="Deodato C.R."/>
            <person name="Hunsperger H.M."/>
            <person name="Ryken S.A."/>
            <person name="Yost W."/>
            <person name="Jha R.K."/>
            <person name="Patterson J."/>
            <person name="Monnat R.J. Jr."/>
            <person name="Barlow S.B."/>
            <person name="Starkenburg S.R."/>
            <person name="Cattolico R.A."/>
        </authorList>
    </citation>
    <scope>NUCLEOTIDE SEQUENCE</scope>
    <source>
        <strain evidence="7">CCMP291</strain>
    </source>
</reference>
<dbReference type="InterPro" id="IPR008936">
    <property type="entry name" value="Rho_GTPase_activation_prot"/>
</dbReference>
<feature type="repeat" description="RCC1" evidence="2">
    <location>
        <begin position="625"/>
        <end position="676"/>
    </location>
</feature>
<evidence type="ECO:0000313" key="6">
    <source>
        <dbReference type="EMBL" id="KOO35362.1"/>
    </source>
</evidence>
<feature type="repeat" description="RCC1" evidence="2">
    <location>
        <begin position="411"/>
        <end position="468"/>
    </location>
</feature>
<feature type="repeat" description="RCC1" evidence="2">
    <location>
        <begin position="260"/>
        <end position="326"/>
    </location>
</feature>
<dbReference type="PANTHER" id="PTHR22870">
    <property type="entry name" value="REGULATOR OF CHROMOSOME CONDENSATION"/>
    <property type="match status" value="1"/>
</dbReference>
<dbReference type="Pfam" id="PF25390">
    <property type="entry name" value="WD40_RLD"/>
    <property type="match status" value="2"/>
</dbReference>
<feature type="repeat" description="RCC1" evidence="2">
    <location>
        <begin position="104"/>
        <end position="154"/>
    </location>
</feature>
<accession>A0A0M0K9T2</accession>
<feature type="repeat" description="RCC1" evidence="2">
    <location>
        <begin position="155"/>
        <end position="206"/>
    </location>
</feature>
<dbReference type="SMART" id="SM00323">
    <property type="entry name" value="RasGAP"/>
    <property type="match status" value="1"/>
</dbReference>
<feature type="repeat" description="RCC1" evidence="2">
    <location>
        <begin position="207"/>
        <end position="258"/>
    </location>
</feature>
<feature type="repeat" description="RCC1" evidence="2">
    <location>
        <begin position="327"/>
        <end position="410"/>
    </location>
</feature>
<dbReference type="SUPFAM" id="SSF48350">
    <property type="entry name" value="GTPase activation domain, GAP"/>
    <property type="match status" value="1"/>
</dbReference>
<dbReference type="SUPFAM" id="SSF50985">
    <property type="entry name" value="RCC1/BLIP-II"/>
    <property type="match status" value="2"/>
</dbReference>
<sequence length="1352" mass="147033">MLQQQATRTRDTKTKKKFIDAGLGHSLAVLENGHLVAFGMARNFQLGTDFIKEKERRNGKTEAMLGEPQDEHYPKRLLALEKEGDSIVTMAAGSSHSLAVTQQGHVYSWGSGAFGKLGHGDEQNVRIPKAVEFKRKRIARVACGSDHSAAISEGGEVLTWGAGSYGNLGHGDNANVYSPKIVEALLGKACISVACGSKHTIALTAAGSVYTWGYGGGGRLGSGDTRGMFRPKLVNDLKDQACLMIAAGESHSMAITAEKAQCYTWGVGDYGKLGHGDTTPQLLPRHLEYFRNAQLIWCAGGTFHSAACAQPDVECGTFHTIALTKNGDLFTFGYNGNGRLGLGAQNDPSKSRTVPAHIKNLEKVMSDRDDSGNFGSSGDAADAAYKKALTPKYIRYLCFGGFYSVALSDQGDVYTWGDGRYGATGHDLSRLDEREVSRPMRVLSLGGHRKPVIQLAAGVRHVLAVTSDGTIYSWGDGTLGRLGHGDQSKIEEPRIIATLKGHCQIIHAAAGEEHSAAVTSDGRLYTWGSGSFGKLGLGEPEDETTPRLVPLDAKKVVMVACAYAHSVALCAGYEVLAWGSGFKGKLGLSDDQNRLVPTEIRLLRRKMVKEICCGSFHTMALTQTGDLYTWGIGERGQLGHGDLENRNAPKAIQHLQGIEIGAIAAGEAHSLAATKDRMRVYAWGAGHYGQLGVGGLDPRLTPTPIHDLEGQKVIHVACGANHSGAVALGASEEAGMAKVFTWGNGANSRLGTGRIDEQDLPLEVVELSSSSLTSVSRDDEPSRLLTPEMIRRLHGTDIDAATAQKILDDSQTVAVRAAQVVDSGGGSGALATGSGEPSSGEQADSTTISTVMAVAMAGRAIRPSLDVLQQLVKSQTYNVAEVIENEQKQIEQLKAKLDEAVVINEAAEAACLEIENKVQLVLANHKTVHETLCRYNAYQHRELMPGIKSSGFPKGLYERMISVLYLEPANLSVMLKKVEESEAALGKSENDETNRLVAIICDRIYSNHYKARDEYYILSLIIHATNEDMASVQEPRQILASVNYVTKLMAAYTRRGPNIEALKDMLFKPLAAVLSRKSLDLEIDPARVYQACAQVLRHKIGEDLPEKLSSKEAWQFREVREIIQPRVKTLVEIVELFLTRVIACRNQLPYGIRVLAKRVYEMTQDRFPKATDEQRMAGVANFVFTTYLCPAIIQPEAFELCSASSRPTAAMKRNLLRIATSLKAVGCLRHFDDNAEPWMLELSAKIKVSTELMKQFYSNLADVPELDEQRRITVYMESTESRTPTRAFELNSLYLVHSVLYRHHSEVVSSSENPLTAILLELGNMPDQVSSEQNKQVGAHAARRPVALALVP</sequence>
<evidence type="ECO:0000256" key="2">
    <source>
        <dbReference type="PROSITE-ProRule" id="PRU00235"/>
    </source>
</evidence>
<dbReference type="InterPro" id="IPR058923">
    <property type="entry name" value="RCC1-like_dom"/>
</dbReference>
<feature type="repeat" description="RCC1" evidence="2">
    <location>
        <begin position="678"/>
        <end position="729"/>
    </location>
</feature>